<dbReference type="Gene3D" id="1.10.10.1110">
    <property type="entry name" value="Methyltransferase PG1098, N-terminal domain"/>
    <property type="match status" value="1"/>
</dbReference>
<keyword evidence="3" id="KW-0808">Transferase</keyword>
<dbReference type="CDD" id="cd02440">
    <property type="entry name" value="AdoMet_MTases"/>
    <property type="match status" value="1"/>
</dbReference>
<dbReference type="EMBL" id="AQHR01000110">
    <property type="protein sequence ID" value="EON75268.1"/>
    <property type="molecule type" value="Genomic_DNA"/>
</dbReference>
<gene>
    <name evidence="3" type="ORF">ADIS_4439</name>
</gene>
<dbReference type="AlphaFoldDB" id="R7ZMD9"/>
<dbReference type="Pfam" id="PF22013">
    <property type="entry name" value="PG_1098_Fer"/>
    <property type="match status" value="1"/>
</dbReference>
<protein>
    <submittedName>
        <fullName evidence="3">SAM-dependent methyltransferase</fullName>
    </submittedName>
</protein>
<accession>R7ZMD9</accession>
<reference evidence="3 4" key="1">
    <citation type="submission" date="2013-02" db="EMBL/GenBank/DDBJ databases">
        <title>A novel strain isolated from Lonar lake, Maharashtra, India.</title>
        <authorList>
            <person name="Singh A."/>
        </authorList>
    </citation>
    <scope>NUCLEOTIDE SEQUENCE [LARGE SCALE GENOMIC DNA]</scope>
    <source>
        <strain evidence="3 4">AK24</strain>
    </source>
</reference>
<evidence type="ECO:0000313" key="4">
    <source>
        <dbReference type="Proteomes" id="UP000013909"/>
    </source>
</evidence>
<dbReference type="InterPro" id="IPR054168">
    <property type="entry name" value="PG_1098_Fer"/>
</dbReference>
<dbReference type="PATRIC" id="fig|1288963.3.peg.4428"/>
<dbReference type="GO" id="GO:0008168">
    <property type="term" value="F:methyltransferase activity"/>
    <property type="evidence" value="ECO:0007669"/>
    <property type="project" value="UniProtKB-KW"/>
</dbReference>
<name>R7ZMD9_9BACT</name>
<dbReference type="OrthoDB" id="1000417at2"/>
<dbReference type="InterPro" id="IPR029063">
    <property type="entry name" value="SAM-dependent_MTases_sf"/>
</dbReference>
<evidence type="ECO:0000259" key="2">
    <source>
        <dbReference type="Pfam" id="PF22013"/>
    </source>
</evidence>
<organism evidence="3 4">
    <name type="scientific">Lunatimonas lonarensis</name>
    <dbReference type="NCBI Taxonomy" id="1232681"/>
    <lineage>
        <taxon>Bacteria</taxon>
        <taxon>Pseudomonadati</taxon>
        <taxon>Bacteroidota</taxon>
        <taxon>Cytophagia</taxon>
        <taxon>Cytophagales</taxon>
        <taxon>Cyclobacteriaceae</taxon>
    </lineage>
</organism>
<dbReference type="SUPFAM" id="SSF53335">
    <property type="entry name" value="S-adenosyl-L-methionine-dependent methyltransferases"/>
    <property type="match status" value="1"/>
</dbReference>
<dbReference type="Proteomes" id="UP000013909">
    <property type="component" value="Unassembled WGS sequence"/>
</dbReference>
<evidence type="ECO:0000313" key="3">
    <source>
        <dbReference type="EMBL" id="EON75268.1"/>
    </source>
</evidence>
<keyword evidence="3" id="KW-0489">Methyltransferase</keyword>
<proteinExistence type="predicted"/>
<dbReference type="STRING" id="1232681.ADIS_4439"/>
<dbReference type="Gene3D" id="3.40.50.150">
    <property type="entry name" value="Vaccinia Virus protein VP39"/>
    <property type="match status" value="1"/>
</dbReference>
<dbReference type="Pfam" id="PF18096">
    <property type="entry name" value="Thump_like"/>
    <property type="match status" value="1"/>
</dbReference>
<dbReference type="GO" id="GO:0032259">
    <property type="term" value="P:methylation"/>
    <property type="evidence" value="ECO:0007669"/>
    <property type="project" value="UniProtKB-KW"/>
</dbReference>
<evidence type="ECO:0000259" key="1">
    <source>
        <dbReference type="Pfam" id="PF18096"/>
    </source>
</evidence>
<sequence>MDLSSYDNESLKQFVQDNLDRDPAHLLLSHRGKTSFDLKLAIQQIYARQRLQDKVPSWAKNEDLIFPSGLSLEQASSEVTARYKASLVQANTLIDLTGGLGVDTFFLSQSFAQTDYVEKLPELAELATHNFSHLAPESIRVHTGDGLAFLAGCVEKYDLIYLDPARRGEHNRKLVRLEDCEPNLVVNWSELTQKGNAILAKVSPMLDIKGALASLPDIQQVWVLAHKNEVKELLFFWEAGKSVSSPNIHCVDIHPEETHTYSFTYPEEEAVLAEYGEAGEFLIEPHAAILKAGAFRSFARRFDLRKLHPNSHLYSGTSVIDDLPGRVFRILQEIRQPKRELKELFPSGIVNVITRNYALRAEDLKKKYRLRDGGNQFLIGTRSEAGFRLFVCELVASGERRKGG</sequence>
<keyword evidence="4" id="KW-1185">Reference proteome</keyword>
<dbReference type="InterPro" id="IPR041497">
    <property type="entry name" value="Thump-like"/>
</dbReference>
<comment type="caution">
    <text evidence="3">The sequence shown here is derived from an EMBL/GenBank/DDBJ whole genome shotgun (WGS) entry which is preliminary data.</text>
</comment>
<feature type="domain" description="PG-1098 ferredoxin-like" evidence="2">
    <location>
        <begin position="281"/>
        <end position="324"/>
    </location>
</feature>
<feature type="domain" description="THUMP-like" evidence="1">
    <location>
        <begin position="325"/>
        <end position="393"/>
    </location>
</feature>